<keyword evidence="7 10" id="KW-0413">Isomerase</keyword>
<dbReference type="GO" id="GO:0016853">
    <property type="term" value="F:isomerase activity"/>
    <property type="evidence" value="ECO:0007669"/>
    <property type="project" value="UniProtKB-KW"/>
</dbReference>
<dbReference type="EC" id="5.3.1.8" evidence="4"/>
<evidence type="ECO:0000256" key="4">
    <source>
        <dbReference type="ARBA" id="ARBA00011956"/>
    </source>
</evidence>
<evidence type="ECO:0000313" key="10">
    <source>
        <dbReference type="EMBL" id="GAA4689215.1"/>
    </source>
</evidence>
<comment type="caution">
    <text evidence="10">The sequence shown here is derived from an EMBL/GenBank/DDBJ whole genome shotgun (WGS) entry which is preliminary data.</text>
</comment>
<evidence type="ECO:0000256" key="1">
    <source>
        <dbReference type="ARBA" id="ARBA00000757"/>
    </source>
</evidence>
<dbReference type="EMBL" id="BAABLN010000001">
    <property type="protein sequence ID" value="GAA4689215.1"/>
    <property type="molecule type" value="Genomic_DNA"/>
</dbReference>
<comment type="cofactor">
    <cofactor evidence="2">
        <name>Zn(2+)</name>
        <dbReference type="ChEBI" id="CHEBI:29105"/>
    </cofactor>
</comment>
<keyword evidence="11" id="KW-1185">Reference proteome</keyword>
<name>A0ABP8WI32_9MICC</name>
<dbReference type="PANTHER" id="PTHR10309">
    <property type="entry name" value="MANNOSE-6-PHOSPHATE ISOMERASE"/>
    <property type="match status" value="1"/>
</dbReference>
<sequence>MDNPIQNYAWGSRSVLATMQGRPVPSEQPEAELWMGAHPSAPSVIEVGGHSTSLVEVLPDLPFLLKILAIAAPLSIQVHPSTQQAKEGFARDNDQRVPLESPSRNYKDDRAKPETVVALTNMWLLAGQQTGAQLRELAQELRLNWLSWAAGEPSALRAALTLSEEHAADSVRACVSAAARLRRTRLAHLPEANDDVALGPTATQLERAVHVIELLDHHYPGDPGMLVALCMNLVHLHPGQAVHTPPQQLHAYISGTAVEIMGCSDNVLRAGLTQKHMDVPELLSVLAPQQAPIEILDPDSSPDGSVCYPLWDASLSMVAVQVHREHALRRRIPGTSVVLVAEGNVTARICEPGTSDHELRAGHSLLYSGAAGFVEFDGEGLVFVVSGGPNPKGGAPNSEDVVQ</sequence>
<dbReference type="InterPro" id="IPR014710">
    <property type="entry name" value="RmlC-like_jellyroll"/>
</dbReference>
<dbReference type="InterPro" id="IPR011051">
    <property type="entry name" value="RmlC_Cupin_sf"/>
</dbReference>
<evidence type="ECO:0000256" key="5">
    <source>
        <dbReference type="ARBA" id="ARBA00022723"/>
    </source>
</evidence>
<evidence type="ECO:0000256" key="6">
    <source>
        <dbReference type="ARBA" id="ARBA00022833"/>
    </source>
</evidence>
<comment type="similarity">
    <text evidence="3">Belongs to the mannose-6-phosphate isomerase type 1 family.</text>
</comment>
<gene>
    <name evidence="10" type="primary">manA</name>
    <name evidence="10" type="ORF">GCM10025781_02540</name>
</gene>
<dbReference type="Gene3D" id="2.60.120.10">
    <property type="entry name" value="Jelly Rolls"/>
    <property type="match status" value="2"/>
</dbReference>
<evidence type="ECO:0000313" key="11">
    <source>
        <dbReference type="Proteomes" id="UP001501446"/>
    </source>
</evidence>
<proteinExistence type="inferred from homology"/>
<comment type="catalytic activity">
    <reaction evidence="1">
        <text>D-mannose 6-phosphate = D-fructose 6-phosphate</text>
        <dbReference type="Rhea" id="RHEA:12356"/>
        <dbReference type="ChEBI" id="CHEBI:58735"/>
        <dbReference type="ChEBI" id="CHEBI:61527"/>
        <dbReference type="EC" id="5.3.1.8"/>
    </reaction>
</comment>
<feature type="domain" description="Phosphomannose isomerase type I catalytic" evidence="9">
    <location>
        <begin position="3"/>
        <end position="126"/>
    </location>
</feature>
<feature type="compositionally biased region" description="Basic and acidic residues" evidence="8">
    <location>
        <begin position="88"/>
        <end position="97"/>
    </location>
</feature>
<dbReference type="CDD" id="cd07011">
    <property type="entry name" value="cupin_PMI_type_I_N"/>
    <property type="match status" value="1"/>
</dbReference>
<accession>A0ABP8WI32</accession>
<evidence type="ECO:0000256" key="7">
    <source>
        <dbReference type="ARBA" id="ARBA00023235"/>
    </source>
</evidence>
<evidence type="ECO:0000256" key="8">
    <source>
        <dbReference type="SAM" id="MobiDB-lite"/>
    </source>
</evidence>
<dbReference type="Gene3D" id="1.10.441.10">
    <property type="entry name" value="Phosphomannose Isomerase, domain 2"/>
    <property type="match status" value="1"/>
</dbReference>
<dbReference type="PIRSF" id="PIRSF001480">
    <property type="entry name" value="Mannose-6-phosphate_isomerase"/>
    <property type="match status" value="1"/>
</dbReference>
<dbReference type="PANTHER" id="PTHR10309:SF0">
    <property type="entry name" value="MANNOSE-6-PHOSPHATE ISOMERASE"/>
    <property type="match status" value="1"/>
</dbReference>
<evidence type="ECO:0000259" key="9">
    <source>
        <dbReference type="Pfam" id="PF20511"/>
    </source>
</evidence>
<dbReference type="PRINTS" id="PR00714">
    <property type="entry name" value="MAN6PISMRASE"/>
</dbReference>
<evidence type="ECO:0000256" key="3">
    <source>
        <dbReference type="ARBA" id="ARBA00010772"/>
    </source>
</evidence>
<keyword evidence="6" id="KW-0862">Zinc</keyword>
<dbReference type="InterPro" id="IPR016305">
    <property type="entry name" value="Mannose-6-P_Isomerase"/>
</dbReference>
<organism evidence="10 11">
    <name type="scientific">Kocuria gwangalliensis</name>
    <dbReference type="NCBI Taxonomy" id="501592"/>
    <lineage>
        <taxon>Bacteria</taxon>
        <taxon>Bacillati</taxon>
        <taxon>Actinomycetota</taxon>
        <taxon>Actinomycetes</taxon>
        <taxon>Micrococcales</taxon>
        <taxon>Micrococcaceae</taxon>
        <taxon>Kocuria</taxon>
    </lineage>
</organism>
<dbReference type="InterPro" id="IPR001250">
    <property type="entry name" value="Man6P_Isoase-1"/>
</dbReference>
<protein>
    <recommendedName>
        <fullName evidence="4">mannose-6-phosphate isomerase</fullName>
        <ecNumber evidence="4">5.3.1.8</ecNumber>
    </recommendedName>
</protein>
<keyword evidence="5" id="KW-0479">Metal-binding</keyword>
<dbReference type="InterPro" id="IPR046457">
    <property type="entry name" value="PMI_typeI_cat"/>
</dbReference>
<dbReference type="Proteomes" id="UP001501446">
    <property type="component" value="Unassembled WGS sequence"/>
</dbReference>
<dbReference type="SUPFAM" id="SSF51182">
    <property type="entry name" value="RmlC-like cupins"/>
    <property type="match status" value="1"/>
</dbReference>
<dbReference type="NCBIfam" id="TIGR00218">
    <property type="entry name" value="manA"/>
    <property type="match status" value="1"/>
</dbReference>
<evidence type="ECO:0000256" key="2">
    <source>
        <dbReference type="ARBA" id="ARBA00001947"/>
    </source>
</evidence>
<feature type="region of interest" description="Disordered" evidence="8">
    <location>
        <begin position="83"/>
        <end position="110"/>
    </location>
</feature>
<reference evidence="11" key="1">
    <citation type="journal article" date="2019" name="Int. J. Syst. Evol. Microbiol.">
        <title>The Global Catalogue of Microorganisms (GCM) 10K type strain sequencing project: providing services to taxonomists for standard genome sequencing and annotation.</title>
        <authorList>
            <consortium name="The Broad Institute Genomics Platform"/>
            <consortium name="The Broad Institute Genome Sequencing Center for Infectious Disease"/>
            <person name="Wu L."/>
            <person name="Ma J."/>
        </authorList>
    </citation>
    <scope>NUCLEOTIDE SEQUENCE [LARGE SCALE GENOMIC DNA]</scope>
    <source>
        <strain evidence="11">JCM 18958</strain>
    </source>
</reference>
<dbReference type="Pfam" id="PF20511">
    <property type="entry name" value="PMI_typeI_cat"/>
    <property type="match status" value="1"/>
</dbReference>